<dbReference type="EMBL" id="JASZZN010000001">
    <property type="protein sequence ID" value="MDM4013997.1"/>
    <property type="molecule type" value="Genomic_DNA"/>
</dbReference>
<sequence length="149" mass="16904">MGNLNSALSRSLGNSPLALASREMDELFDRLFHPVVTNNGRRWAPPVSIWEEGDQFHLQMDLPGFTQEDLDVSFEDGHLSVAASRTRDENESRKYLHDERHWGEVRRVIPLPDSVNPESIEATYANGVLEVVLAKRAEVLPKKIEIKTK</sequence>
<keyword evidence="6" id="KW-1185">Reference proteome</keyword>
<evidence type="ECO:0000256" key="1">
    <source>
        <dbReference type="ARBA" id="ARBA00023016"/>
    </source>
</evidence>
<reference evidence="5 6" key="1">
    <citation type="submission" date="2023-06" db="EMBL/GenBank/DDBJ databases">
        <title>Roseiconus lacunae JC819 isolated from Gulf of Mannar region, Tamil Nadu.</title>
        <authorList>
            <person name="Pk S."/>
            <person name="Ch S."/>
            <person name="Ch V.R."/>
        </authorList>
    </citation>
    <scope>NUCLEOTIDE SEQUENCE [LARGE SCALE GENOMIC DNA]</scope>
    <source>
        <strain evidence="5 6">JC819</strain>
    </source>
</reference>
<dbReference type="InterPro" id="IPR044587">
    <property type="entry name" value="HSP21-like"/>
</dbReference>
<evidence type="ECO:0000313" key="6">
    <source>
        <dbReference type="Proteomes" id="UP001239462"/>
    </source>
</evidence>
<dbReference type="PANTHER" id="PTHR46733">
    <property type="entry name" value="26.5 KDA HEAT SHOCK PROTEIN, MITOCHONDRIAL"/>
    <property type="match status" value="1"/>
</dbReference>
<name>A0ABT7PBZ7_9BACT</name>
<dbReference type="Proteomes" id="UP001239462">
    <property type="component" value="Unassembled WGS sequence"/>
</dbReference>
<protein>
    <submittedName>
        <fullName evidence="5">Hsp20/alpha crystallin family protein</fullName>
    </submittedName>
</protein>
<dbReference type="SUPFAM" id="SSF49764">
    <property type="entry name" value="HSP20-like chaperones"/>
    <property type="match status" value="1"/>
</dbReference>
<evidence type="ECO:0000256" key="2">
    <source>
        <dbReference type="PROSITE-ProRule" id="PRU00285"/>
    </source>
</evidence>
<dbReference type="PROSITE" id="PS01031">
    <property type="entry name" value="SHSP"/>
    <property type="match status" value="1"/>
</dbReference>
<dbReference type="Pfam" id="PF00011">
    <property type="entry name" value="HSP20"/>
    <property type="match status" value="1"/>
</dbReference>
<comment type="similarity">
    <text evidence="2 3">Belongs to the small heat shock protein (HSP20) family.</text>
</comment>
<dbReference type="PANTHER" id="PTHR46733:SF4">
    <property type="entry name" value="HEAT SHOCK PROTEIN 21, CHLOROPLASTIC"/>
    <property type="match status" value="1"/>
</dbReference>
<dbReference type="RefSeq" id="WP_230780282.1">
    <property type="nucleotide sequence ID" value="NZ_CP141221.1"/>
</dbReference>
<dbReference type="CDD" id="cd06464">
    <property type="entry name" value="ACD_sHsps-like"/>
    <property type="match status" value="1"/>
</dbReference>
<keyword evidence="1" id="KW-0346">Stress response</keyword>
<proteinExistence type="inferred from homology"/>
<accession>A0ABT7PBZ7</accession>
<gene>
    <name evidence="5" type="ORF">QTN89_01055</name>
</gene>
<evidence type="ECO:0000313" key="5">
    <source>
        <dbReference type="EMBL" id="MDM4013997.1"/>
    </source>
</evidence>
<dbReference type="InterPro" id="IPR002068">
    <property type="entry name" value="A-crystallin/Hsp20_dom"/>
</dbReference>
<dbReference type="InterPro" id="IPR008978">
    <property type="entry name" value="HSP20-like_chaperone"/>
</dbReference>
<evidence type="ECO:0000256" key="3">
    <source>
        <dbReference type="RuleBase" id="RU003616"/>
    </source>
</evidence>
<feature type="domain" description="SHSP" evidence="4">
    <location>
        <begin position="38"/>
        <end position="149"/>
    </location>
</feature>
<dbReference type="Gene3D" id="2.60.40.790">
    <property type="match status" value="1"/>
</dbReference>
<comment type="caution">
    <text evidence="5">The sequence shown here is derived from an EMBL/GenBank/DDBJ whole genome shotgun (WGS) entry which is preliminary data.</text>
</comment>
<evidence type="ECO:0000259" key="4">
    <source>
        <dbReference type="PROSITE" id="PS01031"/>
    </source>
</evidence>
<organism evidence="5 6">
    <name type="scientific">Roseiconus lacunae</name>
    <dbReference type="NCBI Taxonomy" id="2605694"/>
    <lineage>
        <taxon>Bacteria</taxon>
        <taxon>Pseudomonadati</taxon>
        <taxon>Planctomycetota</taxon>
        <taxon>Planctomycetia</taxon>
        <taxon>Pirellulales</taxon>
        <taxon>Pirellulaceae</taxon>
        <taxon>Roseiconus</taxon>
    </lineage>
</organism>